<name>A0A117NK22_PENFR</name>
<evidence type="ECO:0000313" key="2">
    <source>
        <dbReference type="Proteomes" id="UP000055045"/>
    </source>
</evidence>
<reference evidence="1 2" key="1">
    <citation type="submission" date="2015-10" db="EMBL/GenBank/DDBJ databases">
        <title>Genome sequencing of Penicillium freii.</title>
        <authorList>
            <person name="Nguyen H.D."/>
            <person name="Visagie C.M."/>
            <person name="Seifert K.A."/>
        </authorList>
    </citation>
    <scope>NUCLEOTIDE SEQUENCE [LARGE SCALE GENOMIC DNA]</scope>
    <source>
        <strain evidence="1 2">DAOM 242723</strain>
    </source>
</reference>
<evidence type="ECO:0000313" key="1">
    <source>
        <dbReference type="EMBL" id="KUM55416.1"/>
    </source>
</evidence>
<gene>
    <name evidence="1" type="ORF">ACN42_g11863</name>
</gene>
<keyword evidence="2" id="KW-1185">Reference proteome</keyword>
<sequence length="68" mass="7797">MTPLSSRQPLACQTVGSSVTTLYPTIIRTVRRISAPLRKEGCRRMYLFPSFWSAYPVQRFSMGVSWII</sequence>
<dbReference type="Proteomes" id="UP000055045">
    <property type="component" value="Unassembled WGS sequence"/>
</dbReference>
<comment type="caution">
    <text evidence="1">The sequence shown here is derived from an EMBL/GenBank/DDBJ whole genome shotgun (WGS) entry which is preliminary data.</text>
</comment>
<accession>A0A117NK22</accession>
<organism evidence="1 2">
    <name type="scientific">Penicillium freii</name>
    <dbReference type="NCBI Taxonomy" id="48697"/>
    <lineage>
        <taxon>Eukaryota</taxon>
        <taxon>Fungi</taxon>
        <taxon>Dikarya</taxon>
        <taxon>Ascomycota</taxon>
        <taxon>Pezizomycotina</taxon>
        <taxon>Eurotiomycetes</taxon>
        <taxon>Eurotiomycetidae</taxon>
        <taxon>Eurotiales</taxon>
        <taxon>Aspergillaceae</taxon>
        <taxon>Penicillium</taxon>
    </lineage>
</organism>
<dbReference type="EMBL" id="LLXE01001044">
    <property type="protein sequence ID" value="KUM55416.1"/>
    <property type="molecule type" value="Genomic_DNA"/>
</dbReference>
<dbReference type="AlphaFoldDB" id="A0A117NK22"/>
<protein>
    <submittedName>
        <fullName evidence="1">Uncharacterized protein</fullName>
    </submittedName>
</protein>
<proteinExistence type="predicted"/>